<evidence type="ECO:0000313" key="3">
    <source>
        <dbReference type="Proteomes" id="UP001597368"/>
    </source>
</evidence>
<proteinExistence type="predicted"/>
<evidence type="ECO:0000259" key="1">
    <source>
        <dbReference type="Pfam" id="PF14534"/>
    </source>
</evidence>
<dbReference type="SUPFAM" id="SSF54427">
    <property type="entry name" value="NTF2-like"/>
    <property type="match status" value="1"/>
</dbReference>
<dbReference type="RefSeq" id="WP_379569530.1">
    <property type="nucleotide sequence ID" value="NZ_JBHUFV010000005.1"/>
</dbReference>
<dbReference type="Gene3D" id="3.10.450.50">
    <property type="match status" value="1"/>
</dbReference>
<accession>A0ABW4SMK3</accession>
<dbReference type="InterPro" id="IPR027843">
    <property type="entry name" value="DUF4440"/>
</dbReference>
<dbReference type="Proteomes" id="UP001597368">
    <property type="component" value="Unassembled WGS sequence"/>
</dbReference>
<dbReference type="EMBL" id="JBHUFV010000005">
    <property type="protein sequence ID" value="MFD1930797.1"/>
    <property type="molecule type" value="Genomic_DNA"/>
</dbReference>
<gene>
    <name evidence="2" type="ORF">ACFSKW_04815</name>
</gene>
<organism evidence="2 3">
    <name type="scientific">Nonomuraea mangrovi</name>
    <dbReference type="NCBI Taxonomy" id="2316207"/>
    <lineage>
        <taxon>Bacteria</taxon>
        <taxon>Bacillati</taxon>
        <taxon>Actinomycetota</taxon>
        <taxon>Actinomycetes</taxon>
        <taxon>Streptosporangiales</taxon>
        <taxon>Streptosporangiaceae</taxon>
        <taxon>Nonomuraea</taxon>
    </lineage>
</organism>
<dbReference type="InterPro" id="IPR032710">
    <property type="entry name" value="NTF2-like_dom_sf"/>
</dbReference>
<keyword evidence="3" id="KW-1185">Reference proteome</keyword>
<reference evidence="3" key="1">
    <citation type="journal article" date="2019" name="Int. J. Syst. Evol. Microbiol.">
        <title>The Global Catalogue of Microorganisms (GCM) 10K type strain sequencing project: providing services to taxonomists for standard genome sequencing and annotation.</title>
        <authorList>
            <consortium name="The Broad Institute Genomics Platform"/>
            <consortium name="The Broad Institute Genome Sequencing Center for Infectious Disease"/>
            <person name="Wu L."/>
            <person name="Ma J."/>
        </authorList>
    </citation>
    <scope>NUCLEOTIDE SEQUENCE [LARGE SCALE GENOMIC DNA]</scope>
    <source>
        <strain evidence="3">ICMP 6774ER</strain>
    </source>
</reference>
<dbReference type="Pfam" id="PF14534">
    <property type="entry name" value="DUF4440"/>
    <property type="match status" value="1"/>
</dbReference>
<name>A0ABW4SMK3_9ACTN</name>
<protein>
    <submittedName>
        <fullName evidence="2">YybH family protein</fullName>
    </submittedName>
</protein>
<sequence length="135" mass="14564">MNIHGSGRPSVTLTDDPARHHEVYVTAFNTGDVSAVEQAYEDLAVLVPAPGRPMTGQDRAAATEHLLSLGLPIQARPRHVYVADDIALLIVDWAIRGTTPDGRDVHMEGTATDVARRGPDGLWRYVIDNPFGTAA</sequence>
<comment type="caution">
    <text evidence="2">The sequence shown here is derived from an EMBL/GenBank/DDBJ whole genome shotgun (WGS) entry which is preliminary data.</text>
</comment>
<evidence type="ECO:0000313" key="2">
    <source>
        <dbReference type="EMBL" id="MFD1930797.1"/>
    </source>
</evidence>
<feature type="domain" description="DUF4440" evidence="1">
    <location>
        <begin position="21"/>
        <end position="124"/>
    </location>
</feature>